<dbReference type="InterPro" id="IPR051122">
    <property type="entry name" value="SDR_DHRS6-like"/>
</dbReference>
<dbReference type="PANTHER" id="PTHR43477">
    <property type="entry name" value="DIHYDROANTICAPSIN 7-DEHYDROGENASE"/>
    <property type="match status" value="1"/>
</dbReference>
<keyword evidence="4" id="KW-1185">Reference proteome</keyword>
<sequence>MPQDERPPARALTESHVLIVGGTAGVGLATAIQFALAGSPGIALVGRNAERGRQACAEVHAHAPAARVEFIAGDANDPAQAMQAADKARQHLGRIDVLVNSTVAAIVPRLLHDTPVEDIAPMLLGQMLAPLLMSRIVLPWMREQRSGLIVNIASDAGKLATPGESVIGAAMAGIVMFSRTLAMEAKRDGIRINTLTPSLIEGTLTYDRVTRDGFSAKLFEKAARMASLGLTQPEDLAHLILFLARPEAVRITGQTISPNGGISAA</sequence>
<gene>
    <name evidence="3" type="ORF">ACFQND_19890</name>
</gene>
<evidence type="ECO:0000256" key="2">
    <source>
        <dbReference type="ARBA" id="ARBA00023002"/>
    </source>
</evidence>
<evidence type="ECO:0000313" key="4">
    <source>
        <dbReference type="Proteomes" id="UP001596270"/>
    </source>
</evidence>
<dbReference type="RefSeq" id="WP_371438122.1">
    <property type="nucleotide sequence ID" value="NZ_JBHSRS010000083.1"/>
</dbReference>
<dbReference type="InterPro" id="IPR036291">
    <property type="entry name" value="NAD(P)-bd_dom_sf"/>
</dbReference>
<dbReference type="SUPFAM" id="SSF51735">
    <property type="entry name" value="NAD(P)-binding Rossmann-fold domains"/>
    <property type="match status" value="1"/>
</dbReference>
<dbReference type="CDD" id="cd05233">
    <property type="entry name" value="SDR_c"/>
    <property type="match status" value="1"/>
</dbReference>
<dbReference type="InterPro" id="IPR002347">
    <property type="entry name" value="SDR_fam"/>
</dbReference>
<dbReference type="PRINTS" id="PR00081">
    <property type="entry name" value="GDHRDH"/>
</dbReference>
<dbReference type="Proteomes" id="UP001596270">
    <property type="component" value="Unassembled WGS sequence"/>
</dbReference>
<evidence type="ECO:0000313" key="3">
    <source>
        <dbReference type="EMBL" id="MFC6283496.1"/>
    </source>
</evidence>
<dbReference type="Gene3D" id="3.40.50.720">
    <property type="entry name" value="NAD(P)-binding Rossmann-like Domain"/>
    <property type="match status" value="1"/>
</dbReference>
<comment type="caution">
    <text evidence="3">The sequence shown here is derived from an EMBL/GenBank/DDBJ whole genome shotgun (WGS) entry which is preliminary data.</text>
</comment>
<dbReference type="Pfam" id="PF13561">
    <property type="entry name" value="adh_short_C2"/>
    <property type="match status" value="1"/>
</dbReference>
<accession>A0ABW1U0R2</accession>
<proteinExistence type="inferred from homology"/>
<dbReference type="GO" id="GO:0016491">
    <property type="term" value="F:oxidoreductase activity"/>
    <property type="evidence" value="ECO:0007669"/>
    <property type="project" value="UniProtKB-KW"/>
</dbReference>
<dbReference type="EMBL" id="JBHSRS010000083">
    <property type="protein sequence ID" value="MFC6283496.1"/>
    <property type="molecule type" value="Genomic_DNA"/>
</dbReference>
<name>A0ABW1U0R2_9BURK</name>
<organism evidence="3 4">
    <name type="scientific">Polaromonas aquatica</name>
    <dbReference type="NCBI Taxonomy" id="332657"/>
    <lineage>
        <taxon>Bacteria</taxon>
        <taxon>Pseudomonadati</taxon>
        <taxon>Pseudomonadota</taxon>
        <taxon>Betaproteobacteria</taxon>
        <taxon>Burkholderiales</taxon>
        <taxon>Comamonadaceae</taxon>
        <taxon>Polaromonas</taxon>
    </lineage>
</organism>
<evidence type="ECO:0000256" key="1">
    <source>
        <dbReference type="ARBA" id="ARBA00006484"/>
    </source>
</evidence>
<reference evidence="4" key="1">
    <citation type="journal article" date="2019" name="Int. J. Syst. Evol. Microbiol.">
        <title>The Global Catalogue of Microorganisms (GCM) 10K type strain sequencing project: providing services to taxonomists for standard genome sequencing and annotation.</title>
        <authorList>
            <consortium name="The Broad Institute Genomics Platform"/>
            <consortium name="The Broad Institute Genome Sequencing Center for Infectious Disease"/>
            <person name="Wu L."/>
            <person name="Ma J."/>
        </authorList>
    </citation>
    <scope>NUCLEOTIDE SEQUENCE [LARGE SCALE GENOMIC DNA]</scope>
    <source>
        <strain evidence="4">CCUG 39402</strain>
    </source>
</reference>
<comment type="similarity">
    <text evidence="1">Belongs to the short-chain dehydrogenases/reductases (SDR) family.</text>
</comment>
<keyword evidence="2 3" id="KW-0560">Oxidoreductase</keyword>
<dbReference type="PANTHER" id="PTHR43477:SF1">
    <property type="entry name" value="DIHYDROANTICAPSIN 7-DEHYDROGENASE"/>
    <property type="match status" value="1"/>
</dbReference>
<dbReference type="EC" id="1.1.1.-" evidence="3"/>
<dbReference type="PRINTS" id="PR00080">
    <property type="entry name" value="SDRFAMILY"/>
</dbReference>
<protein>
    <submittedName>
        <fullName evidence="3">SDR family NAD(P)-dependent oxidoreductase</fullName>
        <ecNumber evidence="3">1.1.1.-</ecNumber>
    </submittedName>
</protein>